<comment type="subcellular location">
    <subcellularLocation>
        <location evidence="1">Cell membrane</location>
        <topology evidence="1">Multi-pass membrane protein</topology>
    </subcellularLocation>
</comment>
<keyword evidence="10" id="KW-1185">Reference proteome</keyword>
<dbReference type="GO" id="GO:0005886">
    <property type="term" value="C:plasma membrane"/>
    <property type="evidence" value="ECO:0007669"/>
    <property type="project" value="UniProtKB-SubCell"/>
</dbReference>
<evidence type="ECO:0000256" key="6">
    <source>
        <dbReference type="ARBA" id="ARBA00022989"/>
    </source>
</evidence>
<feature type="transmembrane region" description="Helical" evidence="8">
    <location>
        <begin position="140"/>
        <end position="159"/>
    </location>
</feature>
<feature type="transmembrane region" description="Helical" evidence="8">
    <location>
        <begin position="299"/>
        <end position="317"/>
    </location>
</feature>
<comment type="caution">
    <text evidence="9">The sequence shown here is derived from an EMBL/GenBank/DDBJ whole genome shotgun (WGS) entry which is preliminary data.</text>
</comment>
<accession>A0A318V6Z2</accession>
<evidence type="ECO:0000256" key="8">
    <source>
        <dbReference type="SAM" id="Phobius"/>
    </source>
</evidence>
<dbReference type="AlphaFoldDB" id="A0A318V6Z2"/>
<evidence type="ECO:0000256" key="2">
    <source>
        <dbReference type="ARBA" id="ARBA00007935"/>
    </source>
</evidence>
<evidence type="ECO:0000256" key="1">
    <source>
        <dbReference type="ARBA" id="ARBA00004651"/>
    </source>
</evidence>
<organism evidence="9 10">
    <name type="scientific">Marinomonas alcarazii</name>
    <dbReference type="NCBI Taxonomy" id="491949"/>
    <lineage>
        <taxon>Bacteria</taxon>
        <taxon>Pseudomonadati</taxon>
        <taxon>Pseudomonadota</taxon>
        <taxon>Gammaproteobacteria</taxon>
        <taxon>Oceanospirillales</taxon>
        <taxon>Oceanospirillaceae</taxon>
        <taxon>Marinomonas</taxon>
    </lineage>
</organism>
<dbReference type="GO" id="GO:0022857">
    <property type="term" value="F:transmembrane transporter activity"/>
    <property type="evidence" value="ECO:0007669"/>
    <property type="project" value="InterPro"/>
</dbReference>
<evidence type="ECO:0000256" key="7">
    <source>
        <dbReference type="ARBA" id="ARBA00023136"/>
    </source>
</evidence>
<keyword evidence="7 8" id="KW-0472">Membrane</keyword>
<dbReference type="Proteomes" id="UP000247551">
    <property type="component" value="Unassembled WGS sequence"/>
</dbReference>
<feature type="transmembrane region" description="Helical" evidence="8">
    <location>
        <begin position="171"/>
        <end position="192"/>
    </location>
</feature>
<evidence type="ECO:0000313" key="9">
    <source>
        <dbReference type="EMBL" id="PYF84572.1"/>
    </source>
</evidence>
<feature type="transmembrane region" description="Helical" evidence="8">
    <location>
        <begin position="85"/>
        <end position="102"/>
    </location>
</feature>
<dbReference type="PANTHER" id="PTHR30472">
    <property type="entry name" value="FERRIC ENTEROBACTIN TRANSPORT SYSTEM PERMEASE PROTEIN"/>
    <property type="match status" value="1"/>
</dbReference>
<feature type="transmembrane region" description="Helical" evidence="8">
    <location>
        <begin position="29"/>
        <end position="48"/>
    </location>
</feature>
<dbReference type="InterPro" id="IPR000522">
    <property type="entry name" value="ABC_transptr_permease_BtuC"/>
</dbReference>
<feature type="transmembrane region" description="Helical" evidence="8">
    <location>
        <begin position="261"/>
        <end position="287"/>
    </location>
</feature>
<dbReference type="GO" id="GO:0033214">
    <property type="term" value="P:siderophore-iron import into cell"/>
    <property type="evidence" value="ECO:0007669"/>
    <property type="project" value="TreeGrafter"/>
</dbReference>
<dbReference type="RefSeq" id="WP_110572092.1">
    <property type="nucleotide sequence ID" value="NZ_QKLW01000001.1"/>
</dbReference>
<sequence>MSNGNLPKTNDLVIRLFNERLSLQVSKSALFVFFMLVVSNVILMALSLTQGAYDMALSDVWEMLVSPFSSSQMTVVVWEFRIPRILVAALVGSMLALSGALLQGVTRNGLADPALIGISQGAGLAVVVISILYPQEASVWRPWVALLGAILVAGVIQFLSWGEKNGGTIRFILIGIGLAAFISSITSVLMTYGQIDRAMSALTWLSGSLNLASWEHVRILLLAVVVLLPITLILSRSFSTLQMGESTAIGLGVSTSVLRTLLMILAVGFAALATASVGPLGFVGLIAPHVARRVAHSGVGMHLLISAAVGAFIVTLADMLGRNAFAPTQISAGLVTSIIGVPFFVMLLLRARVKA</sequence>
<feature type="transmembrane region" description="Helical" evidence="8">
    <location>
        <begin position="329"/>
        <end position="349"/>
    </location>
</feature>
<dbReference type="PANTHER" id="PTHR30472:SF24">
    <property type="entry name" value="FERRIC ENTEROBACTIN TRANSPORT SYSTEM PERMEASE PROTEIN FEPG"/>
    <property type="match status" value="1"/>
</dbReference>
<proteinExistence type="inferred from homology"/>
<keyword evidence="3" id="KW-0813">Transport</keyword>
<dbReference type="InterPro" id="IPR037294">
    <property type="entry name" value="ABC_BtuC-like"/>
</dbReference>
<reference evidence="9 10" key="1">
    <citation type="submission" date="2018-06" db="EMBL/GenBank/DDBJ databases">
        <title>Genomic Encyclopedia of Type Strains, Phase III (KMG-III): the genomes of soil and plant-associated and newly described type strains.</title>
        <authorList>
            <person name="Whitman W."/>
        </authorList>
    </citation>
    <scope>NUCLEOTIDE SEQUENCE [LARGE SCALE GENOMIC DNA]</scope>
    <source>
        <strain evidence="9 10">CECT 7730</strain>
    </source>
</reference>
<gene>
    <name evidence="9" type="ORF">DFP75_101610</name>
</gene>
<dbReference type="CDD" id="cd06550">
    <property type="entry name" value="TM_ABC_iron-siderophores_like"/>
    <property type="match status" value="1"/>
</dbReference>
<dbReference type="Pfam" id="PF01032">
    <property type="entry name" value="FecCD"/>
    <property type="match status" value="1"/>
</dbReference>
<evidence type="ECO:0000256" key="5">
    <source>
        <dbReference type="ARBA" id="ARBA00022692"/>
    </source>
</evidence>
<evidence type="ECO:0000256" key="3">
    <source>
        <dbReference type="ARBA" id="ARBA00022448"/>
    </source>
</evidence>
<dbReference type="EMBL" id="QKLW01000001">
    <property type="protein sequence ID" value="PYF84572.1"/>
    <property type="molecule type" value="Genomic_DNA"/>
</dbReference>
<dbReference type="Gene3D" id="1.10.3470.10">
    <property type="entry name" value="ABC transporter involved in vitamin B12 uptake, BtuC"/>
    <property type="match status" value="1"/>
</dbReference>
<feature type="transmembrane region" description="Helical" evidence="8">
    <location>
        <begin position="219"/>
        <end position="241"/>
    </location>
</feature>
<protein>
    <submittedName>
        <fullName evidence="9">Iron complex transport system permease protein</fullName>
    </submittedName>
</protein>
<feature type="transmembrane region" description="Helical" evidence="8">
    <location>
        <begin position="114"/>
        <end position="133"/>
    </location>
</feature>
<dbReference type="SUPFAM" id="SSF81345">
    <property type="entry name" value="ABC transporter involved in vitamin B12 uptake, BtuC"/>
    <property type="match status" value="1"/>
</dbReference>
<evidence type="ECO:0000256" key="4">
    <source>
        <dbReference type="ARBA" id="ARBA00022475"/>
    </source>
</evidence>
<keyword evidence="6 8" id="KW-1133">Transmembrane helix</keyword>
<name>A0A318V6Z2_9GAMM</name>
<keyword evidence="5 8" id="KW-0812">Transmembrane</keyword>
<keyword evidence="4" id="KW-1003">Cell membrane</keyword>
<comment type="similarity">
    <text evidence="2">Belongs to the binding-protein-dependent transport system permease family. FecCD subfamily.</text>
</comment>
<dbReference type="FunFam" id="1.10.3470.10:FF:000001">
    <property type="entry name" value="Vitamin B12 ABC transporter permease BtuC"/>
    <property type="match status" value="1"/>
</dbReference>
<evidence type="ECO:0000313" key="10">
    <source>
        <dbReference type="Proteomes" id="UP000247551"/>
    </source>
</evidence>